<dbReference type="RefSeq" id="WP_100339510.1">
    <property type="nucleotide sequence ID" value="NZ_PGFJ01000001.1"/>
</dbReference>
<reference evidence="3 4" key="1">
    <citation type="submission" date="2017-11" db="EMBL/GenBank/DDBJ databases">
        <title>Genomic Encyclopedia of Archaeal and Bacterial Type Strains, Phase II (KMG-II): From Individual Species to Whole Genera.</title>
        <authorList>
            <person name="Goeker M."/>
        </authorList>
    </citation>
    <scope>NUCLEOTIDE SEQUENCE [LARGE SCALE GENOMIC DNA]</scope>
    <source>
        <strain evidence="3 4">DSM 28175</strain>
    </source>
</reference>
<dbReference type="GO" id="GO:0006508">
    <property type="term" value="P:proteolysis"/>
    <property type="evidence" value="ECO:0007669"/>
    <property type="project" value="InterPro"/>
</dbReference>
<dbReference type="EMBL" id="PGFJ01000001">
    <property type="protein sequence ID" value="PJJ83227.1"/>
    <property type="molecule type" value="Genomic_DNA"/>
</dbReference>
<feature type="chain" id="PRO_5014179106" evidence="1">
    <location>
        <begin position="20"/>
        <end position="522"/>
    </location>
</feature>
<sequence>MKKTLIMLVVAGFTTGACAQQNPTALKYSKIVSAELAKKHLSIIASDEFEGRETGKPGAEKAANYIANEFKVLGLKPAVNGSYFLDVPIVEPSFTVNALTANGKTYTIGTDFSATGGVGTKTVTSSDIVFIGYGIGADTYNDLKGTDITGKVVLYINTGEPVNNGVFKVTGTDKTSNWSTDRSRRIQFIQSKKPALILAVNPAGGAVRRSNGSRMVLKKENTDVPVYTITPAMANALLQPTNKTIAQLKTDIDQSGTPQTQTIKADFSTIYTGTEKPVKAVDVVGILPGRDAKLKDEYLVVSAHYDHIGMLPEGTKGDRIYNGADDDGSGTTAMLEIARAFSAAKKAGKGPRRSILFLGNVGEEKGLLGSEYYSEHPVVPMASTIADLNIDMIGRVGEEYVGKADSANTVYVIGSSMLSSDLHKVGESANNTYTKLKLDYKYDDPNDPNRFYYRSDHYNFAKFGVPIIFYFNGVHADYHGLGDEISKINFPLLAKRAQLVYFTAWDLANADKRPAVDGKNTR</sequence>
<evidence type="ECO:0000259" key="2">
    <source>
        <dbReference type="Pfam" id="PF04389"/>
    </source>
</evidence>
<keyword evidence="1" id="KW-0732">Signal</keyword>
<dbReference type="InterPro" id="IPR045175">
    <property type="entry name" value="M28_fam"/>
</dbReference>
<dbReference type="AlphaFoldDB" id="A0A2H9VQV8"/>
<dbReference type="Proteomes" id="UP000242687">
    <property type="component" value="Unassembled WGS sequence"/>
</dbReference>
<protein>
    <submittedName>
        <fullName evidence="3">Peptidase M28-like protein</fullName>
    </submittedName>
</protein>
<comment type="caution">
    <text evidence="3">The sequence shown here is derived from an EMBL/GenBank/DDBJ whole genome shotgun (WGS) entry which is preliminary data.</text>
</comment>
<dbReference type="Gene3D" id="3.40.630.10">
    <property type="entry name" value="Zn peptidases"/>
    <property type="match status" value="2"/>
</dbReference>
<dbReference type="InterPro" id="IPR007484">
    <property type="entry name" value="Peptidase_M28"/>
</dbReference>
<name>A0A2H9VQV8_9SPHI</name>
<dbReference type="OrthoDB" id="9764939at2"/>
<proteinExistence type="predicted"/>
<dbReference type="Pfam" id="PF04389">
    <property type="entry name" value="Peptidase_M28"/>
    <property type="match status" value="1"/>
</dbReference>
<dbReference type="PANTHER" id="PTHR12147:SF26">
    <property type="entry name" value="PEPTIDASE M28 DOMAIN-CONTAINING PROTEIN"/>
    <property type="match status" value="1"/>
</dbReference>
<keyword evidence="4" id="KW-1185">Reference proteome</keyword>
<dbReference type="PANTHER" id="PTHR12147">
    <property type="entry name" value="METALLOPEPTIDASE M28 FAMILY MEMBER"/>
    <property type="match status" value="1"/>
</dbReference>
<feature type="domain" description="Peptidase M28" evidence="2">
    <location>
        <begin position="283"/>
        <end position="500"/>
    </location>
</feature>
<dbReference type="PROSITE" id="PS51257">
    <property type="entry name" value="PROKAR_LIPOPROTEIN"/>
    <property type="match status" value="1"/>
</dbReference>
<evidence type="ECO:0000313" key="4">
    <source>
        <dbReference type="Proteomes" id="UP000242687"/>
    </source>
</evidence>
<evidence type="ECO:0000256" key="1">
    <source>
        <dbReference type="SAM" id="SignalP"/>
    </source>
</evidence>
<gene>
    <name evidence="3" type="ORF">CLV57_0206</name>
</gene>
<dbReference type="SUPFAM" id="SSF53187">
    <property type="entry name" value="Zn-dependent exopeptidases"/>
    <property type="match status" value="1"/>
</dbReference>
<dbReference type="GO" id="GO:0008235">
    <property type="term" value="F:metalloexopeptidase activity"/>
    <property type="evidence" value="ECO:0007669"/>
    <property type="project" value="InterPro"/>
</dbReference>
<feature type="signal peptide" evidence="1">
    <location>
        <begin position="1"/>
        <end position="19"/>
    </location>
</feature>
<accession>A0A2H9VQV8</accession>
<evidence type="ECO:0000313" key="3">
    <source>
        <dbReference type="EMBL" id="PJJ83227.1"/>
    </source>
</evidence>
<organism evidence="3 4">
    <name type="scientific">Mucilaginibacter auburnensis</name>
    <dbReference type="NCBI Taxonomy" id="1457233"/>
    <lineage>
        <taxon>Bacteria</taxon>
        <taxon>Pseudomonadati</taxon>
        <taxon>Bacteroidota</taxon>
        <taxon>Sphingobacteriia</taxon>
        <taxon>Sphingobacteriales</taxon>
        <taxon>Sphingobacteriaceae</taxon>
        <taxon>Mucilaginibacter</taxon>
    </lineage>
</organism>